<feature type="compositionally biased region" description="Low complexity" evidence="1">
    <location>
        <begin position="463"/>
        <end position="477"/>
    </location>
</feature>
<sequence length="485" mass="50317">MRADGGAGADKRSGFRNKTTIAVLSGSLAVLPMLAVSDATVRWLDVPEQEQAAPAPLAGGQPPASVSVNGSLPEAPPIEKLWAPVEPVTGSLGIPSTALEAYKRAAERAAAEYPGCNIDWALLASIGRIESNHARGGYVDGNGDARETILGPVLDGTGDVAAIPDTDGGAYDGDTRWDRAVGPMQFIPSTWKRYASDGNGDGVADPNNLYDSTLAAARYLCSGGVDLSDPEQLRAALYRYNNSWSYVNTVIRWAKAYRSGVSALPDSDVPTAVLVHASNPVKDESSVTRPSPEPPTKPTRPETPEKPDGPDAPTPEDPPPSDGEDPPPSDGEDPPPGDGEDSPPSDGEDPPPGDGEDPPPSDGEDPPPGDGEDPPPSDGEDPPPSDGEDPPGDGEDPADPGECDPEEEPEEPEEPSSFEPTGEQPVEQSSSEAASTGEPTESDESTDPPCDDESDDDTEEGQPEPTSGTTPSGASATREQEPTED</sequence>
<dbReference type="InterPro" id="IPR023346">
    <property type="entry name" value="Lysozyme-like_dom_sf"/>
</dbReference>
<dbReference type="Pfam" id="PF13406">
    <property type="entry name" value="SLT_2"/>
    <property type="match status" value="1"/>
</dbReference>
<dbReference type="GO" id="GO:0009253">
    <property type="term" value="P:peptidoglycan catabolic process"/>
    <property type="evidence" value="ECO:0007669"/>
    <property type="project" value="TreeGrafter"/>
</dbReference>
<organism evidence="3 4">
    <name type="scientific">Saccharomonospora viridis</name>
    <dbReference type="NCBI Taxonomy" id="1852"/>
    <lineage>
        <taxon>Bacteria</taxon>
        <taxon>Bacillati</taxon>
        <taxon>Actinomycetota</taxon>
        <taxon>Actinomycetes</taxon>
        <taxon>Pseudonocardiales</taxon>
        <taxon>Pseudonocardiaceae</taxon>
        <taxon>Saccharomonospora</taxon>
    </lineage>
</organism>
<accession>A0A837D7A3</accession>
<gene>
    <name evidence="3" type="ORF">MINT15_38210</name>
</gene>
<dbReference type="InterPro" id="IPR031304">
    <property type="entry name" value="SLT_2"/>
</dbReference>
<protein>
    <submittedName>
        <fullName evidence="3">Transglycosylase</fullName>
    </submittedName>
</protein>
<dbReference type="PANTHER" id="PTHR30163:SF8">
    <property type="entry name" value="LYTIC MUREIN TRANSGLYCOSYLASE"/>
    <property type="match status" value="1"/>
</dbReference>
<dbReference type="CDD" id="cd13399">
    <property type="entry name" value="Slt35-like"/>
    <property type="match status" value="1"/>
</dbReference>
<feature type="compositionally biased region" description="Pro residues" evidence="1">
    <location>
        <begin position="310"/>
        <end position="321"/>
    </location>
</feature>
<dbReference type="InterPro" id="IPR043426">
    <property type="entry name" value="MltB-like"/>
</dbReference>
<evidence type="ECO:0000313" key="3">
    <source>
        <dbReference type="EMBL" id="KHF42304.1"/>
    </source>
</evidence>
<feature type="region of interest" description="Disordered" evidence="1">
    <location>
        <begin position="278"/>
        <end position="485"/>
    </location>
</feature>
<feature type="compositionally biased region" description="Acidic residues" evidence="1">
    <location>
        <begin position="322"/>
        <end position="416"/>
    </location>
</feature>
<dbReference type="Gene3D" id="1.10.530.10">
    <property type="match status" value="1"/>
</dbReference>
<evidence type="ECO:0000313" key="4">
    <source>
        <dbReference type="Proteomes" id="UP000030848"/>
    </source>
</evidence>
<feature type="compositionally biased region" description="Polar residues" evidence="1">
    <location>
        <begin position="426"/>
        <end position="439"/>
    </location>
</feature>
<dbReference type="GO" id="GO:0008933">
    <property type="term" value="F:peptidoglycan lytic transglycosylase activity"/>
    <property type="evidence" value="ECO:0007669"/>
    <property type="project" value="TreeGrafter"/>
</dbReference>
<feature type="compositionally biased region" description="Acidic residues" evidence="1">
    <location>
        <begin position="440"/>
        <end position="462"/>
    </location>
</feature>
<evidence type="ECO:0000259" key="2">
    <source>
        <dbReference type="Pfam" id="PF13406"/>
    </source>
</evidence>
<dbReference type="PANTHER" id="PTHR30163">
    <property type="entry name" value="MEMBRANE-BOUND LYTIC MUREIN TRANSGLYCOSYLASE B"/>
    <property type="match status" value="1"/>
</dbReference>
<evidence type="ECO:0000256" key="1">
    <source>
        <dbReference type="SAM" id="MobiDB-lite"/>
    </source>
</evidence>
<feature type="compositionally biased region" description="Basic and acidic residues" evidence="1">
    <location>
        <begin position="299"/>
        <end position="309"/>
    </location>
</feature>
<comment type="caution">
    <text evidence="3">The sequence shown here is derived from an EMBL/GenBank/DDBJ whole genome shotgun (WGS) entry which is preliminary data.</text>
</comment>
<proteinExistence type="predicted"/>
<dbReference type="Proteomes" id="UP000030848">
    <property type="component" value="Unassembled WGS sequence"/>
</dbReference>
<dbReference type="EMBL" id="JRZE01000007">
    <property type="protein sequence ID" value="KHF42304.1"/>
    <property type="molecule type" value="Genomic_DNA"/>
</dbReference>
<dbReference type="AlphaFoldDB" id="A0A837D7A3"/>
<name>A0A837D7A3_9PSEU</name>
<reference evidence="3 4" key="1">
    <citation type="submission" date="2014-10" db="EMBL/GenBank/DDBJ databases">
        <title>Genome sequence of Micropolyspora internatus JCM3315.</title>
        <authorList>
            <person name="Shin S.-K."/>
            <person name="Yi H."/>
        </authorList>
    </citation>
    <scope>NUCLEOTIDE SEQUENCE [LARGE SCALE GENOMIC DNA]</scope>
    <source>
        <strain evidence="3 4">JCM 3315</strain>
    </source>
</reference>
<feature type="domain" description="Transglycosylase SLT" evidence="2">
    <location>
        <begin position="177"/>
        <end position="224"/>
    </location>
</feature>
<dbReference type="SUPFAM" id="SSF53955">
    <property type="entry name" value="Lysozyme-like"/>
    <property type="match status" value="1"/>
</dbReference>